<dbReference type="EMBL" id="OX365700">
    <property type="protein sequence ID" value="CAI4031526.1"/>
    <property type="molecule type" value="Genomic_DNA"/>
</dbReference>
<proteinExistence type="predicted"/>
<evidence type="ECO:0000313" key="2">
    <source>
        <dbReference type="Proteomes" id="UP001179121"/>
    </source>
</evidence>
<sequence length="148" mass="16929">MTRPPWTFIVPVIALAVLWFVQPDRLCAESPTTPERDKPDLKGQWEIKEEDKSYVATLDQDGHGFYTWQNGEITVSTCRHRRCEGTWKQTGNDREGGFDVLFGEDGSEAKGVWWYSRVGSKNNIPPRQWGGPYTWKRVDSPATSLAPR</sequence>
<organism evidence="1 2">
    <name type="scientific">Nitrospira tepida</name>
    <dbReference type="NCBI Taxonomy" id="2973512"/>
    <lineage>
        <taxon>Bacteria</taxon>
        <taxon>Pseudomonadati</taxon>
        <taxon>Nitrospirota</taxon>
        <taxon>Nitrospiria</taxon>
        <taxon>Nitrospirales</taxon>
        <taxon>Nitrospiraceae</taxon>
        <taxon>Nitrospira</taxon>
    </lineage>
</organism>
<dbReference type="AlphaFoldDB" id="A0AA86MYN4"/>
<name>A0AA86MYN4_9BACT</name>
<dbReference type="KEGG" id="nti:DNFV4_01946"/>
<dbReference type="RefSeq" id="WP_289268436.1">
    <property type="nucleotide sequence ID" value="NZ_OX365700.1"/>
</dbReference>
<evidence type="ECO:0000313" key="1">
    <source>
        <dbReference type="EMBL" id="CAI4031526.1"/>
    </source>
</evidence>
<gene>
    <name evidence="1" type="ORF">DNFV4_01946</name>
</gene>
<dbReference type="Proteomes" id="UP001179121">
    <property type="component" value="Chromosome"/>
</dbReference>
<keyword evidence="2" id="KW-1185">Reference proteome</keyword>
<reference evidence="1" key="1">
    <citation type="submission" date="2022-10" db="EMBL/GenBank/DDBJ databases">
        <authorList>
            <person name="Koch H."/>
        </authorList>
    </citation>
    <scope>NUCLEOTIDE SEQUENCE</scope>
    <source>
        <strain evidence="1">DNF</strain>
    </source>
</reference>
<accession>A0AA86MYN4</accession>
<protein>
    <submittedName>
        <fullName evidence="1">Uncharacterized protein</fullName>
    </submittedName>
</protein>